<dbReference type="GO" id="GO:0030170">
    <property type="term" value="F:pyridoxal phosphate binding"/>
    <property type="evidence" value="ECO:0007669"/>
    <property type="project" value="InterPro"/>
</dbReference>
<evidence type="ECO:0000256" key="1">
    <source>
        <dbReference type="ARBA" id="ARBA00001957"/>
    </source>
</evidence>
<feature type="domain" description="Aminoacyl-transfer RNA synthetases class-II family profile" evidence="9">
    <location>
        <begin position="1532"/>
        <end position="2724"/>
    </location>
</feature>
<dbReference type="Gene3D" id="3.30.559.10">
    <property type="entry name" value="Chloramphenicol acetyltransferase-like domain"/>
    <property type="match status" value="1"/>
</dbReference>
<dbReference type="InterPro" id="IPR020806">
    <property type="entry name" value="PKS_PP-bd"/>
</dbReference>
<feature type="region of interest" description="Disordered" evidence="7">
    <location>
        <begin position="1616"/>
        <end position="1638"/>
    </location>
</feature>
<dbReference type="PROSITE" id="PS00606">
    <property type="entry name" value="KS3_1"/>
    <property type="match status" value="1"/>
</dbReference>
<dbReference type="CDD" id="cd05930">
    <property type="entry name" value="A_NRPS"/>
    <property type="match status" value="1"/>
</dbReference>
<dbReference type="InterPro" id="IPR010071">
    <property type="entry name" value="AA_adenyl_dom"/>
</dbReference>
<dbReference type="Pfam" id="PF00202">
    <property type="entry name" value="Aminotran_3"/>
    <property type="match status" value="1"/>
</dbReference>
<dbReference type="PROSITE" id="PS52004">
    <property type="entry name" value="KS3_2"/>
    <property type="match status" value="1"/>
</dbReference>
<dbReference type="PROSITE" id="PS50075">
    <property type="entry name" value="CARRIER"/>
    <property type="match status" value="2"/>
</dbReference>
<dbReference type="OrthoDB" id="2472181at2"/>
<organism evidence="11 12">
    <name type="scientific">Marinactinospora thermotolerans DSM 45154</name>
    <dbReference type="NCBI Taxonomy" id="1122192"/>
    <lineage>
        <taxon>Bacteria</taxon>
        <taxon>Bacillati</taxon>
        <taxon>Actinomycetota</taxon>
        <taxon>Actinomycetes</taxon>
        <taxon>Streptosporangiales</taxon>
        <taxon>Nocardiopsidaceae</taxon>
        <taxon>Marinactinospora</taxon>
    </lineage>
</organism>
<dbReference type="Pfam" id="PF00550">
    <property type="entry name" value="PP-binding"/>
    <property type="match status" value="2"/>
</dbReference>
<feature type="region of interest" description="Disordered" evidence="7">
    <location>
        <begin position="3049"/>
        <end position="3068"/>
    </location>
</feature>
<dbReference type="SUPFAM" id="SSF52151">
    <property type="entry name" value="FabD/lysophospholipase-like"/>
    <property type="match status" value="1"/>
</dbReference>
<evidence type="ECO:0000259" key="9">
    <source>
        <dbReference type="PROSITE" id="PS50862"/>
    </source>
</evidence>
<dbReference type="InterPro" id="IPR045851">
    <property type="entry name" value="AMP-bd_C_sf"/>
</dbReference>
<dbReference type="Gene3D" id="3.40.366.10">
    <property type="entry name" value="Malonyl-Coenzyme A Acyl Carrier Protein, domain 2"/>
    <property type="match status" value="1"/>
</dbReference>
<dbReference type="Pfam" id="PF00296">
    <property type="entry name" value="Bac_luciferase"/>
    <property type="match status" value="1"/>
</dbReference>
<dbReference type="InterPro" id="IPR014043">
    <property type="entry name" value="Acyl_transferase_dom"/>
</dbReference>
<evidence type="ECO:0000256" key="2">
    <source>
        <dbReference type="ARBA" id="ARBA00022450"/>
    </source>
</evidence>
<feature type="compositionally biased region" description="Low complexity" evidence="7">
    <location>
        <begin position="1616"/>
        <end position="1635"/>
    </location>
</feature>
<dbReference type="SUPFAM" id="SSF47336">
    <property type="entry name" value="ACP-like"/>
    <property type="match status" value="2"/>
</dbReference>
<dbReference type="Gene3D" id="3.30.300.30">
    <property type="match status" value="1"/>
</dbReference>
<dbReference type="Gene3D" id="3.40.50.980">
    <property type="match status" value="2"/>
</dbReference>
<dbReference type="PROSITE" id="PS50862">
    <property type="entry name" value="AA_TRNA_LIGASE_II"/>
    <property type="match status" value="1"/>
</dbReference>
<evidence type="ECO:0000256" key="6">
    <source>
        <dbReference type="ARBA" id="ARBA00029443"/>
    </source>
</evidence>
<dbReference type="Gene3D" id="1.10.1200.10">
    <property type="entry name" value="ACP-like"/>
    <property type="match status" value="2"/>
</dbReference>
<dbReference type="Gene3D" id="3.20.20.30">
    <property type="entry name" value="Luciferase-like domain"/>
    <property type="match status" value="1"/>
</dbReference>
<dbReference type="PROSITE" id="PS00012">
    <property type="entry name" value="PHOSPHOPANTETHEINE"/>
    <property type="match status" value="2"/>
</dbReference>
<dbReference type="InterPro" id="IPR001227">
    <property type="entry name" value="Ac_transferase_dom_sf"/>
</dbReference>
<dbReference type="InterPro" id="IPR001242">
    <property type="entry name" value="Condensation_dom"/>
</dbReference>
<dbReference type="GO" id="GO:0006633">
    <property type="term" value="P:fatty acid biosynthetic process"/>
    <property type="evidence" value="ECO:0007669"/>
    <property type="project" value="InterPro"/>
</dbReference>
<dbReference type="InterPro" id="IPR024011">
    <property type="entry name" value="Biosynth_lucif-like_mOase_dom"/>
</dbReference>
<feature type="domain" description="Carrier" evidence="8">
    <location>
        <begin position="2976"/>
        <end position="3051"/>
    </location>
</feature>
<dbReference type="Proteomes" id="UP000190637">
    <property type="component" value="Unassembled WGS sequence"/>
</dbReference>
<dbReference type="SUPFAM" id="SSF51679">
    <property type="entry name" value="Bacterial luciferase-like"/>
    <property type="match status" value="1"/>
</dbReference>
<dbReference type="InterPro" id="IPR020841">
    <property type="entry name" value="PKS_Beta-ketoAc_synthase_dom"/>
</dbReference>
<dbReference type="Pfam" id="PF00501">
    <property type="entry name" value="AMP-binding"/>
    <property type="match status" value="1"/>
</dbReference>
<dbReference type="SMART" id="SM00825">
    <property type="entry name" value="PKS_KS"/>
    <property type="match status" value="1"/>
</dbReference>
<dbReference type="SUPFAM" id="SSF55048">
    <property type="entry name" value="Probable ACP-binding domain of malonyl-CoA ACP transacylase"/>
    <property type="match status" value="1"/>
</dbReference>
<keyword evidence="11" id="KW-0560">Oxidoreductase</keyword>
<gene>
    <name evidence="11" type="ORF">SAMN02745673_00460</name>
</gene>
<feature type="region of interest" description="Disordered" evidence="7">
    <location>
        <begin position="878"/>
        <end position="898"/>
    </location>
</feature>
<dbReference type="InterPro" id="IPR000873">
    <property type="entry name" value="AMP-dep_synth/lig_dom"/>
</dbReference>
<comment type="similarity">
    <text evidence="6">In the C-terminal section; belongs to the NRP synthetase family.</text>
</comment>
<dbReference type="InterPro" id="IPR016036">
    <property type="entry name" value="Malonyl_transacylase_ACP-bd"/>
</dbReference>
<dbReference type="Gene3D" id="3.40.640.10">
    <property type="entry name" value="Type I PLP-dependent aspartate aminotransferase-like (Major domain)"/>
    <property type="match status" value="1"/>
</dbReference>
<dbReference type="GO" id="GO:0031177">
    <property type="term" value="F:phosphopantetheine binding"/>
    <property type="evidence" value="ECO:0007669"/>
    <property type="project" value="InterPro"/>
</dbReference>
<evidence type="ECO:0000256" key="4">
    <source>
        <dbReference type="ARBA" id="ARBA00022679"/>
    </source>
</evidence>
<dbReference type="SUPFAM" id="SSF53383">
    <property type="entry name" value="PLP-dependent transferases"/>
    <property type="match status" value="1"/>
</dbReference>
<dbReference type="InterPro" id="IPR050091">
    <property type="entry name" value="PKS_NRPS_Biosynth_Enz"/>
</dbReference>
<keyword evidence="2" id="KW-0596">Phosphopantetheine</keyword>
<dbReference type="GO" id="GO:0004312">
    <property type="term" value="F:fatty acid synthase activity"/>
    <property type="evidence" value="ECO:0007669"/>
    <property type="project" value="TreeGrafter"/>
</dbReference>
<dbReference type="InterPro" id="IPR025110">
    <property type="entry name" value="AMP-bd_C"/>
</dbReference>
<dbReference type="SUPFAM" id="SSF52777">
    <property type="entry name" value="CoA-dependent acyltransferases"/>
    <property type="match status" value="2"/>
</dbReference>
<dbReference type="CDD" id="cd00833">
    <property type="entry name" value="PKS"/>
    <property type="match status" value="1"/>
</dbReference>
<dbReference type="GO" id="GO:0071770">
    <property type="term" value="P:DIM/DIP cell wall layer assembly"/>
    <property type="evidence" value="ECO:0007669"/>
    <property type="project" value="TreeGrafter"/>
</dbReference>
<evidence type="ECO:0000259" key="10">
    <source>
        <dbReference type="PROSITE" id="PS52004"/>
    </source>
</evidence>
<dbReference type="GO" id="GO:0005886">
    <property type="term" value="C:plasma membrane"/>
    <property type="evidence" value="ECO:0007669"/>
    <property type="project" value="TreeGrafter"/>
</dbReference>
<feature type="compositionally biased region" description="Pro residues" evidence="7">
    <location>
        <begin position="1026"/>
        <end position="1048"/>
    </location>
</feature>
<dbReference type="EMBL" id="FUWS01000001">
    <property type="protein sequence ID" value="SJZ43867.1"/>
    <property type="molecule type" value="Genomic_DNA"/>
</dbReference>
<dbReference type="SUPFAM" id="SSF56801">
    <property type="entry name" value="Acetyl-CoA synthetase-like"/>
    <property type="match status" value="1"/>
</dbReference>
<dbReference type="InterPro" id="IPR036661">
    <property type="entry name" value="Luciferase-like_sf"/>
</dbReference>
<dbReference type="NCBIfam" id="TIGR04020">
    <property type="entry name" value="seco_metab_LLM"/>
    <property type="match status" value="1"/>
</dbReference>
<dbReference type="InterPro" id="IPR023213">
    <property type="entry name" value="CAT-like_dom_sf"/>
</dbReference>
<dbReference type="Pfam" id="PF02801">
    <property type="entry name" value="Ketoacyl-synt_C"/>
    <property type="match status" value="1"/>
</dbReference>
<dbReference type="Gene3D" id="3.40.47.10">
    <property type="match status" value="1"/>
</dbReference>
<comment type="cofactor">
    <cofactor evidence="1">
        <name>pantetheine 4'-phosphate</name>
        <dbReference type="ChEBI" id="CHEBI:47942"/>
    </cofactor>
</comment>
<feature type="compositionally biased region" description="Basic and acidic residues" evidence="7">
    <location>
        <begin position="1000"/>
        <end position="1009"/>
    </location>
</feature>
<dbReference type="InterPro" id="IPR006162">
    <property type="entry name" value="Ppantetheine_attach_site"/>
</dbReference>
<evidence type="ECO:0000313" key="11">
    <source>
        <dbReference type="EMBL" id="SJZ43867.1"/>
    </source>
</evidence>
<dbReference type="SUPFAM" id="SSF53901">
    <property type="entry name" value="Thiolase-like"/>
    <property type="match status" value="1"/>
</dbReference>
<dbReference type="InterPro" id="IPR016035">
    <property type="entry name" value="Acyl_Trfase/lysoPLipase"/>
</dbReference>
<feature type="compositionally biased region" description="Basic and acidic residues" evidence="7">
    <location>
        <begin position="3049"/>
        <end position="3060"/>
    </location>
</feature>
<evidence type="ECO:0000259" key="8">
    <source>
        <dbReference type="PROSITE" id="PS50075"/>
    </source>
</evidence>
<keyword evidence="4" id="KW-0808">Transferase</keyword>
<dbReference type="GO" id="GO:0008483">
    <property type="term" value="F:transaminase activity"/>
    <property type="evidence" value="ECO:0007669"/>
    <property type="project" value="InterPro"/>
</dbReference>
<dbReference type="InterPro" id="IPR009081">
    <property type="entry name" value="PP-bd_ACP"/>
</dbReference>
<dbReference type="Gene3D" id="3.30.559.30">
    <property type="entry name" value="Nonribosomal peptide synthetase, condensation domain"/>
    <property type="match status" value="1"/>
</dbReference>
<dbReference type="SMART" id="SM00827">
    <property type="entry name" value="PKS_AT"/>
    <property type="match status" value="1"/>
</dbReference>
<feature type="region of interest" description="Disordered" evidence="7">
    <location>
        <begin position="1101"/>
        <end position="1160"/>
    </location>
</feature>
<dbReference type="SMART" id="SM00823">
    <property type="entry name" value="PKS_PP"/>
    <property type="match status" value="2"/>
</dbReference>
<dbReference type="CDD" id="cd19531">
    <property type="entry name" value="LCL_NRPS-like"/>
    <property type="match status" value="1"/>
</dbReference>
<feature type="compositionally biased region" description="Low complexity" evidence="7">
    <location>
        <begin position="1010"/>
        <end position="1020"/>
    </location>
</feature>
<keyword evidence="5" id="KW-0663">Pyridoxal phosphate</keyword>
<dbReference type="Gene3D" id="2.30.38.10">
    <property type="entry name" value="Luciferase, Domain 3"/>
    <property type="match status" value="1"/>
</dbReference>
<evidence type="ECO:0000256" key="5">
    <source>
        <dbReference type="ARBA" id="ARBA00022898"/>
    </source>
</evidence>
<dbReference type="InterPro" id="IPR016039">
    <property type="entry name" value="Thiolase-like"/>
</dbReference>
<dbReference type="InterPro" id="IPR006195">
    <property type="entry name" value="aa-tRNA-synth_II"/>
</dbReference>
<keyword evidence="3" id="KW-0597">Phosphoprotein</keyword>
<dbReference type="InterPro" id="IPR014030">
    <property type="entry name" value="Ketoacyl_synth_N"/>
</dbReference>
<dbReference type="InterPro" id="IPR015421">
    <property type="entry name" value="PyrdxlP-dep_Trfase_major"/>
</dbReference>
<dbReference type="GO" id="GO:0016705">
    <property type="term" value="F:oxidoreductase activity, acting on paired donors, with incorporation or reduction of molecular oxygen"/>
    <property type="evidence" value="ECO:0007669"/>
    <property type="project" value="InterPro"/>
</dbReference>
<dbReference type="Pfam" id="PF16197">
    <property type="entry name" value="KAsynt_C_assoc"/>
    <property type="match status" value="1"/>
</dbReference>
<dbReference type="FunFam" id="3.40.50.980:FF:000001">
    <property type="entry name" value="Non-ribosomal peptide synthetase"/>
    <property type="match status" value="1"/>
</dbReference>
<dbReference type="Pfam" id="PF00109">
    <property type="entry name" value="ketoacyl-synt"/>
    <property type="match status" value="1"/>
</dbReference>
<dbReference type="InterPro" id="IPR014031">
    <property type="entry name" value="Ketoacyl_synth_C"/>
</dbReference>
<dbReference type="PANTHER" id="PTHR43775">
    <property type="entry name" value="FATTY ACID SYNTHASE"/>
    <property type="match status" value="1"/>
</dbReference>
<keyword evidence="11" id="KW-0503">Monooxygenase</keyword>
<dbReference type="Gene3D" id="3.30.70.3290">
    <property type="match status" value="1"/>
</dbReference>
<dbReference type="GO" id="GO:0005737">
    <property type="term" value="C:cytoplasm"/>
    <property type="evidence" value="ECO:0007669"/>
    <property type="project" value="TreeGrafter"/>
</dbReference>
<dbReference type="Pfam" id="PF13193">
    <property type="entry name" value="AMP-binding_C"/>
    <property type="match status" value="1"/>
</dbReference>
<keyword evidence="12" id="KW-1185">Reference proteome</keyword>
<dbReference type="PANTHER" id="PTHR43775:SF37">
    <property type="entry name" value="SI:DKEY-61P9.11"/>
    <property type="match status" value="1"/>
</dbReference>
<evidence type="ECO:0000256" key="7">
    <source>
        <dbReference type="SAM" id="MobiDB-lite"/>
    </source>
</evidence>
<dbReference type="InterPro" id="IPR018201">
    <property type="entry name" value="Ketoacyl_synth_AS"/>
</dbReference>
<dbReference type="CDD" id="cd00610">
    <property type="entry name" value="OAT_like"/>
    <property type="match status" value="1"/>
</dbReference>
<reference evidence="11 12" key="1">
    <citation type="submission" date="2017-02" db="EMBL/GenBank/DDBJ databases">
        <authorList>
            <person name="Peterson S.W."/>
        </authorList>
    </citation>
    <scope>NUCLEOTIDE SEQUENCE [LARGE SCALE GENOMIC DNA]</scope>
    <source>
        <strain evidence="11 12">DSM 45154</strain>
    </source>
</reference>
<dbReference type="NCBIfam" id="TIGR01733">
    <property type="entry name" value="AA-adenyl-dom"/>
    <property type="match status" value="1"/>
</dbReference>
<proteinExistence type="inferred from homology"/>
<evidence type="ECO:0000256" key="3">
    <source>
        <dbReference type="ARBA" id="ARBA00022553"/>
    </source>
</evidence>
<dbReference type="InterPro" id="IPR011251">
    <property type="entry name" value="Luciferase-like_dom"/>
</dbReference>
<dbReference type="InterPro" id="IPR005814">
    <property type="entry name" value="Aminotrans_3"/>
</dbReference>
<dbReference type="InterPro" id="IPR036736">
    <property type="entry name" value="ACP-like_sf"/>
</dbReference>
<feature type="domain" description="Ketosynthase family 3 (KS3)" evidence="10">
    <location>
        <begin position="8"/>
        <end position="428"/>
    </location>
</feature>
<dbReference type="GO" id="GO:0004315">
    <property type="term" value="F:3-oxoacyl-[acyl-carrier-protein] synthase activity"/>
    <property type="evidence" value="ECO:0007669"/>
    <property type="project" value="InterPro"/>
</dbReference>
<name>A0A1T4KNA3_9ACTN</name>
<feature type="compositionally biased region" description="Low complexity" evidence="7">
    <location>
        <begin position="1119"/>
        <end position="1128"/>
    </location>
</feature>
<sequence length="3068" mass="330041">MSEDKNPVAPLAIIGMAGRFPGAEDLSRYWDNLCRGVSAITDVEPAEPTPDHVGAGGRLEGIDEFDAAFFGMTPMEARLTDPQHRLFLQTCYHALEDAGYPTEPAGTRIGVFAGSGMNLYPQRSYLLTQLPAGADDDPVSGLRTAIGNQPDFLSTRVSFRLGLTGPAVGVQTACSTSLVALHLAAQAIAQGDADMAVVGAAAISIPQDGGYRYTEGSILSRTGVCRPFSAAADGTVGGSGVAAIVVKPLDAAVADRDPIHAVVLGTAVNNDGSAKVGYTAPSVTGQARVVHDALARAGVHPDDIGYVEAHGTGTALGDPIEVQGLTQAYRSATDRTGYCYLGSVKANIGHLDSCAGMAGLIKAALAVRHGRIPGQINLGEVNPDLRLEQTPFRISEQTIAWPESARPRRAGVCSLGVGGTNAHVVLQEPPTNTSPRWAGPGVLPLSAHTPDALARLAGGYRDRLRDGADPGALFAAAVTNARPMRHRLAVTGSSPAELAAALDGYASGEHREGARSGRAMTGDGTTPGADAPVFLYSGQGPHAPGMARALYHGHPGFRAVLDECDATYRETWGEGLRSVLVDGEGPDQWTTDLLQPALFAYQAALTRLWDDLGVRPSHVVGHSAGEYAALWAAGAFSLEDGLHLAAVRGRLMQEVAEEGGMLAVFADPTVVEEALTRHPGLEVCVVNGAGQHVVGGAAGGVDALAEDLARRGVHARRLAAGRAFHTASMDPVVDLFAEHAQDVRLSPLRRRFSSNLGGRRLEAGDVIDADYLCRQIRETARFDLALRDAGPTGAGVFLEIGPGAVLTGIGRGERPGSVFVSSHGPEVSPAQDIRAALARLHAAGVPVRWGNLVPPGVVRGRVPAYPFQRESHWIGPMAGGRPAGPAPDASATTSEPTATGMDMTSNDHAAADRLHEHVLGVVRERAAHHFGMETDQVAAEDAFIDLGADSLGMVNMLRDVEQAFSVRVSMRELFESADSAQRLAEAVIDRLSPDEAERLIARNDPRPEPVETAAPAPTQPSRDTAPPAPAGPVPPPAPVLPAPAPAAPAPVAGAPGSIAHDPPAPPADADGGIERIISQQLSVMRQLSGVMADQLALARAGGSQPSAAQEARTERPADTAHSAAETAATPPPGQQPRAHGPRVAVGRGSGMVTGRSSPEQRRHLDDLVHRYETATRTSKDIAQRHRGALADSRSVVGFRSATKEMLYPLAARRARGSWIEDVDGNRYVDITMGFGILLFGHEPDFVNEAIRRHLDGGLRIGPRNVETGEAAELLTRLTGTDRAAFATSGTEANSAAIRLARAYTGRHKIVMFEGSYHGHIDSLLARSVRDGDGLRSVPVSSGIPDSAVSEVIVLEYGAAESLRVIDQLGPQIAAVMVEPVQSRNPSLQPETFVRELREVTRRHGSVLLFDEMLTGFRPHLQGARGFFGVEPDLATYGKALGGGFPIGAIAGRAAIMDGVDGGYWRYGDDSFPPAETTFFGGTYTQHPLAMSVARAVLSHLETHSPQLQERLNARTQGLATTLNAFFEEEEYPVRVAHFGSQFRFEYRGNMELFFHHLLLNGVYVWEWRNFFLSTAHTDEDVDHIVRAVQTSLREMRRGGLFPSQRPVLAAGARPAAAQATAPSASRPAPSAPAARVEPRRTAAPDFSIYFFGDYPEEVSREAAYQLIQDCAKFGDDHGFHAVWLPERHFHSFGGIFPNPSVLAASLATQTTRIRLNSGSVVLPLHNPIRVAEEWSLVDNLSKGRVGLGCASGWHANDFVFFPERYGRHKEVMYEQIETVRRLWRGEKVTGRSGTGERVDVGLHPRPVQPELPMSVAIVGNPDSYRMAAEHGLDVVTNLMGQSIEQLADNVARYRSARAEHGHDPHTGRVTVLVHTYLGHDVEQARAAARDPFCRYLRSSLSLFGQTTNSLGFSIDLENTPEEDVDFMLGMAFERYCESRALIGTADSCAPVVEALLDAGVDEIAAFVDFGLPPHEVLRGLPELDRVRRRYQEGGAATSARPLAEVARGGPKVTDVAPLSFAQQRIWFLDRLLPGRPTYTEAKAIDLRGRLDVPGLRSALRYVVERHPALRTVFREVDGEPRQVVLGHVDLECQLRDLADADVDGAVAEAVAEEGRRPFDLEEGPLLRARILRFADDHHVLVLAMHHIIVDTVSALVLTREITEAYRAGAEGRAVDLPDPRMTYVRFAREQREAVAQGAAEASLRYWAERLAGPLPELRLPLDRPRPPLPVSPGRSLFRVLPEELSQRLRALSRSQRATLFMTLVAGLGAVLHRFSGQDDILVGTPIAGRPEGTEDVVGFFANTLALRLDLSGDLSFRELLGRVKDTLLDAYEHDDAPFEEVVRRVNPERDPGRSPIFQVMVEFENEAIFEFDLPGVQARLLDVGVDRAPFDLTLYLANLPEGIHCQIEYNADVFDEPTIGRIADYLHDVLAAAVQDPDERLSHLGGVSRQDRRLLLEWGAGEPRPEPPCPHLLVERRAAEHPDRTAVVGVAGDLTYRELNAAANRLARRLRAAGVAPDDRVGVRLARSPRLIAALLAVAKAGGAYLPLDPLQGEERLAFMLADSGARVLLTEGETAATAPEGVTVLRVDEPAGAEAEGIDDGDLDCVTTPDNLLYCLYTSGSTGRPKGVEMPHRGLANLVDWYLRAHAPARTLQFASCGFDVASQEIFTTLASGGTLVLVTEEQRFDPPALARVVRAHGVERVIMPFTPLQYLLEALLADGPAPALREVINTAERLTLTETVRRFLAANPDCALYNEYGPTETHVVTSHRVDDLDDRVPPVGRPISGTTIHLLDQARRPVPVGAVGTIHVCGAGVARGYRDRPEETGRAFGEDPFAPGAGRRMYRTGDLGRWRADGTLEYLGRDDGQVKIRGWRVEPGEVEHALNGLDAVRQAVVLAHEDADGGTYLAAHVVLAEDAGLDPQTAGERVAALLRERLPHYMIPRAWAFPDALPTNVNGKVDRGALPAPAPAEDEGVASEGERIGRLRKIWESHLGVSGIGPDRSFFEVGGHSLQAVGLLNRVRDELGVQVTLTEFFQRPTIRDMAALADQGRERTDGDLRPATRVQGVL</sequence>
<protein>
    <submittedName>
        <fullName evidence="11">Amino acid adenylation domain-containing protein/natural product biosynthesis luciferase-like monooxygenase domain-containing protein</fullName>
    </submittedName>
</protein>
<dbReference type="GO" id="GO:0004497">
    <property type="term" value="F:monooxygenase activity"/>
    <property type="evidence" value="ECO:0007669"/>
    <property type="project" value="UniProtKB-KW"/>
</dbReference>
<dbReference type="InterPro" id="IPR015424">
    <property type="entry name" value="PyrdxlP-dep_Trfase"/>
</dbReference>
<dbReference type="Pfam" id="PF00698">
    <property type="entry name" value="Acyl_transf_1"/>
    <property type="match status" value="1"/>
</dbReference>
<dbReference type="STRING" id="1122192.SAMN02745673_00460"/>
<dbReference type="InterPro" id="IPR032821">
    <property type="entry name" value="PKS_assoc"/>
</dbReference>
<evidence type="ECO:0000313" key="12">
    <source>
        <dbReference type="Proteomes" id="UP000190637"/>
    </source>
</evidence>
<dbReference type="Pfam" id="PF00668">
    <property type="entry name" value="Condensation"/>
    <property type="match status" value="1"/>
</dbReference>
<dbReference type="InterPro" id="IPR015422">
    <property type="entry name" value="PyrdxlP-dep_Trfase_small"/>
</dbReference>
<feature type="region of interest" description="Disordered" evidence="7">
    <location>
        <begin position="1000"/>
        <end position="1071"/>
    </location>
</feature>
<accession>A0A1T4KNA3</accession>
<dbReference type="RefSeq" id="WP_078759853.1">
    <property type="nucleotide sequence ID" value="NZ_FUWS01000001.1"/>
</dbReference>
<dbReference type="Gene3D" id="3.90.1150.10">
    <property type="entry name" value="Aspartate Aminotransferase, domain 1"/>
    <property type="match status" value="1"/>
</dbReference>
<feature type="domain" description="Carrier" evidence="8">
    <location>
        <begin position="916"/>
        <end position="991"/>
    </location>
</feature>